<proteinExistence type="predicted"/>
<comment type="caution">
    <text evidence="2">The sequence shown here is derived from an EMBL/GenBank/DDBJ whole genome shotgun (WGS) entry which is preliminary data.</text>
</comment>
<accession>A0A0J6SR38</accession>
<gene>
    <name evidence="2" type="ORF">VQ03_21230</name>
</gene>
<dbReference type="OrthoDB" id="5948392at2"/>
<sequence length="87" mass="9413">MLLLGALIVWTPFLLLVLSLVVARLTGCEVNEARANPCPIAGIDIGPLLYRMMVMGWFVLPLLPFMALTLIGGAVAGLVALVRIWRP</sequence>
<dbReference type="EMBL" id="LABZ01000155">
    <property type="protein sequence ID" value="KMO36042.1"/>
    <property type="molecule type" value="Genomic_DNA"/>
</dbReference>
<dbReference type="RefSeq" id="WP_048452889.1">
    <property type="nucleotide sequence ID" value="NZ_JBNNPJ010000274.1"/>
</dbReference>
<keyword evidence="1" id="KW-1133">Transmembrane helix</keyword>
<dbReference type="PATRIC" id="fig|1187852.3.peg.1717"/>
<dbReference type="Proteomes" id="UP000036449">
    <property type="component" value="Unassembled WGS sequence"/>
</dbReference>
<dbReference type="AlphaFoldDB" id="A0A0J6SR38"/>
<keyword evidence="3" id="KW-1185">Reference proteome</keyword>
<organism evidence="2 3">
    <name type="scientific">Methylobacterium tarhaniae</name>
    <dbReference type="NCBI Taxonomy" id="1187852"/>
    <lineage>
        <taxon>Bacteria</taxon>
        <taxon>Pseudomonadati</taxon>
        <taxon>Pseudomonadota</taxon>
        <taxon>Alphaproteobacteria</taxon>
        <taxon>Hyphomicrobiales</taxon>
        <taxon>Methylobacteriaceae</taxon>
        <taxon>Methylobacterium</taxon>
    </lineage>
</organism>
<feature type="transmembrane region" description="Helical" evidence="1">
    <location>
        <begin position="57"/>
        <end position="82"/>
    </location>
</feature>
<evidence type="ECO:0000313" key="3">
    <source>
        <dbReference type="Proteomes" id="UP000036449"/>
    </source>
</evidence>
<keyword evidence="1" id="KW-0812">Transmembrane</keyword>
<keyword evidence="1" id="KW-0472">Membrane</keyword>
<name>A0A0J6SR38_9HYPH</name>
<evidence type="ECO:0000256" key="1">
    <source>
        <dbReference type="SAM" id="Phobius"/>
    </source>
</evidence>
<evidence type="ECO:0000313" key="2">
    <source>
        <dbReference type="EMBL" id="KMO36042.1"/>
    </source>
</evidence>
<reference evidence="2 3" key="1">
    <citation type="submission" date="2015-03" db="EMBL/GenBank/DDBJ databases">
        <title>Genome sequencing of Methylobacterium tarhaniae DSM 25844.</title>
        <authorList>
            <person name="Chaudhry V."/>
            <person name="Patil P.B."/>
        </authorList>
    </citation>
    <scope>NUCLEOTIDE SEQUENCE [LARGE SCALE GENOMIC DNA]</scope>
    <source>
        <strain evidence="2 3">DSM 25844</strain>
    </source>
</reference>
<protein>
    <submittedName>
        <fullName evidence="2">Uncharacterized protein</fullName>
    </submittedName>
</protein>